<dbReference type="EMBL" id="HBGJ01032543">
    <property type="protein sequence ID" value="CAD9262209.1"/>
    <property type="molecule type" value="Transcribed_RNA"/>
</dbReference>
<keyword evidence="2" id="KW-0812">Transmembrane</keyword>
<feature type="region of interest" description="Disordered" evidence="1">
    <location>
        <begin position="461"/>
        <end position="497"/>
    </location>
</feature>
<dbReference type="Pfam" id="PF07690">
    <property type="entry name" value="MFS_1"/>
    <property type="match status" value="1"/>
</dbReference>
<gene>
    <name evidence="3" type="ORF">PPAR1163_LOCUS20590</name>
</gene>
<dbReference type="SUPFAM" id="SSF103473">
    <property type="entry name" value="MFS general substrate transporter"/>
    <property type="match status" value="1"/>
</dbReference>
<reference evidence="3" key="1">
    <citation type="submission" date="2021-01" db="EMBL/GenBank/DDBJ databases">
        <authorList>
            <person name="Corre E."/>
            <person name="Pelletier E."/>
            <person name="Niang G."/>
            <person name="Scheremetjew M."/>
            <person name="Finn R."/>
            <person name="Kale V."/>
            <person name="Holt S."/>
            <person name="Cochrane G."/>
            <person name="Meng A."/>
            <person name="Brown T."/>
            <person name="Cohen L."/>
        </authorList>
    </citation>
    <scope>NUCLEOTIDE SEQUENCE</scope>
    <source>
        <strain evidence="3">CCMP2877</strain>
    </source>
</reference>
<dbReference type="InterPro" id="IPR011701">
    <property type="entry name" value="MFS"/>
</dbReference>
<keyword evidence="2" id="KW-1133">Transmembrane helix</keyword>
<dbReference type="Gene3D" id="1.20.1250.20">
    <property type="entry name" value="MFS general substrate transporter like domains"/>
    <property type="match status" value="2"/>
</dbReference>
<feature type="transmembrane region" description="Helical" evidence="2">
    <location>
        <begin position="55"/>
        <end position="74"/>
    </location>
</feature>
<feature type="compositionally biased region" description="Basic and acidic residues" evidence="1">
    <location>
        <begin position="474"/>
        <end position="491"/>
    </location>
</feature>
<dbReference type="PANTHER" id="PTHR23525">
    <property type="entry name" value="TRANSPORTER, PUTATIVE-RELATED"/>
    <property type="match status" value="1"/>
</dbReference>
<feature type="transmembrane region" description="Helical" evidence="2">
    <location>
        <begin position="405"/>
        <end position="424"/>
    </location>
</feature>
<feature type="transmembrane region" description="Helical" evidence="2">
    <location>
        <begin position="162"/>
        <end position="188"/>
    </location>
</feature>
<dbReference type="GO" id="GO:0022857">
    <property type="term" value="F:transmembrane transporter activity"/>
    <property type="evidence" value="ECO:0007669"/>
    <property type="project" value="InterPro"/>
</dbReference>
<protein>
    <recommendedName>
        <fullName evidence="4">Major facilitator superfamily (MFS) profile domain-containing protein</fullName>
    </recommendedName>
</protein>
<evidence type="ECO:0008006" key="4">
    <source>
        <dbReference type="Google" id="ProtNLM"/>
    </source>
</evidence>
<evidence type="ECO:0000313" key="3">
    <source>
        <dbReference type="EMBL" id="CAD9262209.1"/>
    </source>
</evidence>
<dbReference type="PANTHER" id="PTHR23525:SF1">
    <property type="entry name" value="NODULIN-LIKE DOMAIN-CONTAINING PROTEIN"/>
    <property type="match status" value="1"/>
</dbReference>
<accession>A0A7S1XU07</accession>
<feature type="transmembrane region" description="Helical" evidence="2">
    <location>
        <begin position="22"/>
        <end position="48"/>
    </location>
</feature>
<feature type="transmembrane region" description="Helical" evidence="2">
    <location>
        <begin position="314"/>
        <end position="333"/>
    </location>
</feature>
<sequence length="569" mass="61240">MEGPAGGWAAWWRGMNTNVRWALLQAAGAGVADSVWTTTVVSSFLYVLADKSNTAVGAIEAVQGMTTLLIALPMGMVADRWSKAGVIRIGGVFAILATLCMSTVVVLASDKEEEGANSASVKRLLFAFGGCACLWGVTDAVTQGPVPALFADSLPTGNRSRWYTYGFIANMAARTVGPAVSIAMFCICGDEWTLPEIRTVFLAGMAAELLLSAPTFFFFDDSKALGSEAAPLTESLLADLEGAEGDDEAPHDDGRVIFGRYCVGRFLNIKPRHIPYIMFCKDVLVAFGSGMTVKFFPLFWKEEVGLSPAEVQGIYLLVPIAIASFSGVGVIAAKRIGRVFTMLAVRASGLSCLVLMVILRQRVHPIILIGLYLMRTGLMNSTYPLEESVLMDFVPSKSRARWKSLQSVTAFGWCGSAAVGGWLGDRHGYAFTFLITAALQGLGSSLIILIAHLVPLEVETKDVEESGDGPQSPKSKDGRRQHRQEKGHWDGHSYTSVPSDLTDDEFFNKTGAWDAEPHISFPHLFSPSAENSAAGDSDDEYLLMEGDPSLMERSPRSSMDEGDVGGAEL</sequence>
<evidence type="ECO:0000256" key="2">
    <source>
        <dbReference type="SAM" id="Phobius"/>
    </source>
</evidence>
<evidence type="ECO:0000256" key="1">
    <source>
        <dbReference type="SAM" id="MobiDB-lite"/>
    </source>
</evidence>
<keyword evidence="2" id="KW-0472">Membrane</keyword>
<feature type="transmembrane region" description="Helical" evidence="2">
    <location>
        <begin position="431"/>
        <end position="454"/>
    </location>
</feature>
<dbReference type="AlphaFoldDB" id="A0A7S1XU07"/>
<dbReference type="InterPro" id="IPR036259">
    <property type="entry name" value="MFS_trans_sf"/>
</dbReference>
<feature type="transmembrane region" description="Helical" evidence="2">
    <location>
        <begin position="200"/>
        <end position="219"/>
    </location>
</feature>
<organism evidence="3">
    <name type="scientific">Phaeomonas parva</name>
    <dbReference type="NCBI Taxonomy" id="124430"/>
    <lineage>
        <taxon>Eukaryota</taxon>
        <taxon>Sar</taxon>
        <taxon>Stramenopiles</taxon>
        <taxon>Ochrophyta</taxon>
        <taxon>Pinguiophyceae</taxon>
        <taxon>Pinguiochrysidales</taxon>
        <taxon>Pinguiochrysidaceae</taxon>
        <taxon>Phaeomonas</taxon>
    </lineage>
</organism>
<feature type="region of interest" description="Disordered" evidence="1">
    <location>
        <begin position="520"/>
        <end position="569"/>
    </location>
</feature>
<proteinExistence type="predicted"/>
<name>A0A7S1XU07_9STRA</name>
<feature type="transmembrane region" description="Helical" evidence="2">
    <location>
        <begin position="274"/>
        <end position="293"/>
    </location>
</feature>
<feature type="transmembrane region" description="Helical" evidence="2">
    <location>
        <begin position="86"/>
        <end position="109"/>
    </location>
</feature>